<keyword evidence="2" id="KW-1185">Reference proteome</keyword>
<dbReference type="HOGENOM" id="CLU_2941993_0_0_1"/>
<protein>
    <submittedName>
        <fullName evidence="1">Uncharacterized protein</fullName>
    </submittedName>
</protein>
<proteinExistence type="predicted"/>
<dbReference type="EMBL" id="KN831787">
    <property type="protein sequence ID" value="KIM39035.1"/>
    <property type="molecule type" value="Genomic_DNA"/>
</dbReference>
<sequence length="60" mass="7177">MILYSETYCILLFTFQRRVIEGTRRLAIIKIRLTREAINFQSHPPPGFKAYFFEPHFLSV</sequence>
<name>A0A0C3BQV5_HEBCY</name>
<gene>
    <name evidence="1" type="ORF">M413DRAFT_234873</name>
</gene>
<organism evidence="1 2">
    <name type="scientific">Hebeloma cylindrosporum</name>
    <dbReference type="NCBI Taxonomy" id="76867"/>
    <lineage>
        <taxon>Eukaryota</taxon>
        <taxon>Fungi</taxon>
        <taxon>Dikarya</taxon>
        <taxon>Basidiomycota</taxon>
        <taxon>Agaricomycotina</taxon>
        <taxon>Agaricomycetes</taxon>
        <taxon>Agaricomycetidae</taxon>
        <taxon>Agaricales</taxon>
        <taxon>Agaricineae</taxon>
        <taxon>Hymenogastraceae</taxon>
        <taxon>Hebeloma</taxon>
    </lineage>
</organism>
<evidence type="ECO:0000313" key="1">
    <source>
        <dbReference type="EMBL" id="KIM39035.1"/>
    </source>
</evidence>
<accession>A0A0C3BQV5</accession>
<reference evidence="1 2" key="1">
    <citation type="submission" date="2014-04" db="EMBL/GenBank/DDBJ databases">
        <authorList>
            <consortium name="DOE Joint Genome Institute"/>
            <person name="Kuo A."/>
            <person name="Gay G."/>
            <person name="Dore J."/>
            <person name="Kohler A."/>
            <person name="Nagy L.G."/>
            <person name="Floudas D."/>
            <person name="Copeland A."/>
            <person name="Barry K.W."/>
            <person name="Cichocki N."/>
            <person name="Veneault-Fourrey C."/>
            <person name="LaButti K."/>
            <person name="Lindquist E.A."/>
            <person name="Lipzen A."/>
            <person name="Lundell T."/>
            <person name="Morin E."/>
            <person name="Murat C."/>
            <person name="Sun H."/>
            <person name="Tunlid A."/>
            <person name="Henrissat B."/>
            <person name="Grigoriev I.V."/>
            <person name="Hibbett D.S."/>
            <person name="Martin F."/>
            <person name="Nordberg H.P."/>
            <person name="Cantor M.N."/>
            <person name="Hua S.X."/>
        </authorList>
    </citation>
    <scope>NUCLEOTIDE SEQUENCE [LARGE SCALE GENOMIC DNA]</scope>
    <source>
        <strain evidence="2">h7</strain>
    </source>
</reference>
<dbReference type="Proteomes" id="UP000053424">
    <property type="component" value="Unassembled WGS sequence"/>
</dbReference>
<dbReference type="AlphaFoldDB" id="A0A0C3BQV5"/>
<reference evidence="2" key="2">
    <citation type="submission" date="2015-01" db="EMBL/GenBank/DDBJ databases">
        <title>Evolutionary Origins and Diversification of the Mycorrhizal Mutualists.</title>
        <authorList>
            <consortium name="DOE Joint Genome Institute"/>
            <consortium name="Mycorrhizal Genomics Consortium"/>
            <person name="Kohler A."/>
            <person name="Kuo A."/>
            <person name="Nagy L.G."/>
            <person name="Floudas D."/>
            <person name="Copeland A."/>
            <person name="Barry K.W."/>
            <person name="Cichocki N."/>
            <person name="Veneault-Fourrey C."/>
            <person name="LaButti K."/>
            <person name="Lindquist E.A."/>
            <person name="Lipzen A."/>
            <person name="Lundell T."/>
            <person name="Morin E."/>
            <person name="Murat C."/>
            <person name="Riley R."/>
            <person name="Ohm R."/>
            <person name="Sun H."/>
            <person name="Tunlid A."/>
            <person name="Henrissat B."/>
            <person name="Grigoriev I.V."/>
            <person name="Hibbett D.S."/>
            <person name="Martin F."/>
        </authorList>
    </citation>
    <scope>NUCLEOTIDE SEQUENCE [LARGE SCALE GENOMIC DNA]</scope>
    <source>
        <strain evidence="2">h7</strain>
    </source>
</reference>
<evidence type="ECO:0000313" key="2">
    <source>
        <dbReference type="Proteomes" id="UP000053424"/>
    </source>
</evidence>